<dbReference type="Proteomes" id="UP000077248">
    <property type="component" value="Unassembled WGS sequence"/>
</dbReference>
<feature type="transmembrane region" description="Helical" evidence="1">
    <location>
        <begin position="170"/>
        <end position="193"/>
    </location>
</feature>
<feature type="transmembrane region" description="Helical" evidence="1">
    <location>
        <begin position="22"/>
        <end position="48"/>
    </location>
</feature>
<dbReference type="PANTHER" id="PTHR37577">
    <property type="entry name" value="INTEGRAL MEMBRANE PROTEIN"/>
    <property type="match status" value="1"/>
</dbReference>
<dbReference type="OMA" id="VQCHVQG"/>
<dbReference type="PANTHER" id="PTHR37577:SF1">
    <property type="entry name" value="INTEGRAL MEMBRANE PROTEIN"/>
    <property type="match status" value="1"/>
</dbReference>
<evidence type="ECO:0000313" key="3">
    <source>
        <dbReference type="Proteomes" id="UP000077248"/>
    </source>
</evidence>
<evidence type="ECO:0000313" key="2">
    <source>
        <dbReference type="EMBL" id="OAG26189.1"/>
    </source>
</evidence>
<dbReference type="GeneID" id="29109634"/>
<gene>
    <name evidence="2" type="ORF">CC77DRAFT_1015516</name>
</gene>
<reference evidence="2 3" key="1">
    <citation type="submission" date="2016-05" db="EMBL/GenBank/DDBJ databases">
        <title>Comparative analysis of secretome profiles of manganese(II)-oxidizing ascomycete fungi.</title>
        <authorList>
            <consortium name="DOE Joint Genome Institute"/>
            <person name="Zeiner C.A."/>
            <person name="Purvine S.O."/>
            <person name="Zink E.M."/>
            <person name="Wu S."/>
            <person name="Pasa-Tolic L."/>
            <person name="Chaput D.L."/>
            <person name="Haridas S."/>
            <person name="Grigoriev I.V."/>
            <person name="Santelli C.M."/>
            <person name="Hansel C.M."/>
        </authorList>
    </citation>
    <scope>NUCLEOTIDE SEQUENCE [LARGE SCALE GENOMIC DNA]</scope>
    <source>
        <strain evidence="2 3">SRC1lrK2f</strain>
    </source>
</reference>
<dbReference type="AlphaFoldDB" id="A0A177E5C1"/>
<keyword evidence="1" id="KW-0472">Membrane</keyword>
<proteinExistence type="predicted"/>
<dbReference type="STRING" id="5599.A0A177E5C1"/>
<dbReference type="KEGG" id="aalt:CC77DRAFT_1015516"/>
<keyword evidence="1" id="KW-0812">Transmembrane</keyword>
<feature type="transmembrane region" description="Helical" evidence="1">
    <location>
        <begin position="547"/>
        <end position="570"/>
    </location>
</feature>
<protein>
    <submittedName>
        <fullName evidence="2">Uncharacterized protein</fullName>
    </submittedName>
</protein>
<keyword evidence="1" id="KW-1133">Transmembrane helix</keyword>
<dbReference type="RefSeq" id="XP_018391610.1">
    <property type="nucleotide sequence ID" value="XM_018524040.1"/>
</dbReference>
<accession>A0A177E5C1</accession>
<feature type="transmembrane region" description="Helical" evidence="1">
    <location>
        <begin position="523"/>
        <end position="541"/>
    </location>
</feature>
<dbReference type="EMBL" id="KV441469">
    <property type="protein sequence ID" value="OAG26189.1"/>
    <property type="molecule type" value="Genomic_DNA"/>
</dbReference>
<evidence type="ECO:0000256" key="1">
    <source>
        <dbReference type="SAM" id="Phobius"/>
    </source>
</evidence>
<sequence>MVCGGKLICDARNTAILANPDVAGYGVLVSFVLSALLTVGAVICAYLSDSMPEKYLSKTDEAFIKEFQRIKKNLPFRLLPAKLRPPPTERQGKLSREKRVEAFDRFILSLSDQQLATGLAILIAAIANQCTLSPPEFRIAFSLAWFSTTTHLATLDSLRQYFTKHKTLRNVRVFGMLTFMVLFLYCFIVVLVMENSPDNIVPVQCHVQGSVRTYKDEEITLSTYFWPWAMTALIIIFAYKSKLLRTYSYGSNDFIGLGRYSKNVLSLWSRWRYPKEMQLPIMEPDQWNYVRKEAAEELFAGRRQRLLMDLVLKSKDPAFITELANAWKYAEYRYWHSMLPLVPPMTFMLVFGLAQMILFRWELGDYKAIEVDTSMGFGQIIPLILLALPFLAAAEIYQESRSASPPGTKSLTSNTVVISEPSSAVSPTRVDRMPTLRVTSSADVNDPRLVQLEEQGREYDNEIANVKRYFYREVEEVKMQHTNAKTDQEMRVILIRKEQLLKDTKTCFEAENKMKGKGVPLKIASLLYMRVTFLAAAAILLNLPRRHFIGGIIGGALLLMQLSSQLYVWISTLRGTEVKVYVRLLAKFDENKQGRLRAQLH</sequence>
<organism evidence="2 3">
    <name type="scientific">Alternaria alternata</name>
    <name type="common">Alternaria rot fungus</name>
    <name type="synonym">Torula alternata</name>
    <dbReference type="NCBI Taxonomy" id="5599"/>
    <lineage>
        <taxon>Eukaryota</taxon>
        <taxon>Fungi</taxon>
        <taxon>Dikarya</taxon>
        <taxon>Ascomycota</taxon>
        <taxon>Pezizomycotina</taxon>
        <taxon>Dothideomycetes</taxon>
        <taxon>Pleosporomycetidae</taxon>
        <taxon>Pleosporales</taxon>
        <taxon>Pleosporineae</taxon>
        <taxon>Pleosporaceae</taxon>
        <taxon>Alternaria</taxon>
        <taxon>Alternaria sect. Alternaria</taxon>
        <taxon>Alternaria alternata complex</taxon>
    </lineage>
</organism>
<dbReference type="VEuPathDB" id="FungiDB:CC77DRAFT_1015516"/>
<feature type="transmembrane region" description="Helical" evidence="1">
    <location>
        <begin position="338"/>
        <end position="359"/>
    </location>
</feature>
<name>A0A177E5C1_ALTAL</name>
<dbReference type="InterPro" id="IPR053018">
    <property type="entry name" value="Elsinochrome_Biosynth-Asso"/>
</dbReference>
<feature type="transmembrane region" description="Helical" evidence="1">
    <location>
        <begin position="219"/>
        <end position="239"/>
    </location>
</feature>
<feature type="transmembrane region" description="Helical" evidence="1">
    <location>
        <begin position="379"/>
        <end position="397"/>
    </location>
</feature>
<keyword evidence="3" id="KW-1185">Reference proteome</keyword>